<dbReference type="EMBL" id="CM004467">
    <property type="protein sequence ID" value="OCT96833.1"/>
    <property type="molecule type" value="Genomic_DNA"/>
</dbReference>
<dbReference type="Proteomes" id="UP000694892">
    <property type="component" value="Chromosome 1S"/>
</dbReference>
<organism evidence="1 2">
    <name type="scientific">Xenopus laevis</name>
    <name type="common">African clawed frog</name>
    <dbReference type="NCBI Taxonomy" id="8355"/>
    <lineage>
        <taxon>Eukaryota</taxon>
        <taxon>Metazoa</taxon>
        <taxon>Chordata</taxon>
        <taxon>Craniata</taxon>
        <taxon>Vertebrata</taxon>
        <taxon>Euteleostomi</taxon>
        <taxon>Amphibia</taxon>
        <taxon>Batrachia</taxon>
        <taxon>Anura</taxon>
        <taxon>Pipoidea</taxon>
        <taxon>Pipidae</taxon>
        <taxon>Xenopodinae</taxon>
        <taxon>Xenopus</taxon>
        <taxon>Xenopus</taxon>
    </lineage>
</organism>
<reference evidence="2" key="1">
    <citation type="journal article" date="2016" name="Nature">
        <title>Genome evolution in the allotetraploid frog Xenopus laevis.</title>
        <authorList>
            <person name="Session A.M."/>
            <person name="Uno Y."/>
            <person name="Kwon T."/>
            <person name="Chapman J.A."/>
            <person name="Toyoda A."/>
            <person name="Takahashi S."/>
            <person name="Fukui A."/>
            <person name="Hikosaka A."/>
            <person name="Suzuki A."/>
            <person name="Kondo M."/>
            <person name="van Heeringen S.J."/>
            <person name="Quigley I."/>
            <person name="Heinz S."/>
            <person name="Ogino H."/>
            <person name="Ochi H."/>
            <person name="Hellsten U."/>
            <person name="Lyons J.B."/>
            <person name="Simakov O."/>
            <person name="Putnam N."/>
            <person name="Stites J."/>
            <person name="Kuroki Y."/>
            <person name="Tanaka T."/>
            <person name="Michiue T."/>
            <person name="Watanabe M."/>
            <person name="Bogdanovic O."/>
            <person name="Lister R."/>
            <person name="Georgiou G."/>
            <person name="Paranjpe S.S."/>
            <person name="van Kruijsbergen I."/>
            <person name="Shu S."/>
            <person name="Carlson J."/>
            <person name="Kinoshita T."/>
            <person name="Ohta Y."/>
            <person name="Mawaribuchi S."/>
            <person name="Jenkins J."/>
            <person name="Grimwood J."/>
            <person name="Schmutz J."/>
            <person name="Mitros T."/>
            <person name="Mozaffari S.V."/>
            <person name="Suzuki Y."/>
            <person name="Haramoto Y."/>
            <person name="Yamamoto T.S."/>
            <person name="Takagi C."/>
            <person name="Heald R."/>
            <person name="Miller K."/>
            <person name="Haudenschild C."/>
            <person name="Kitzman J."/>
            <person name="Nakayama T."/>
            <person name="Izutsu Y."/>
            <person name="Robert J."/>
            <person name="Fortriede J."/>
            <person name="Burns K."/>
            <person name="Lotay V."/>
            <person name="Karimi K."/>
            <person name="Yasuoka Y."/>
            <person name="Dichmann D.S."/>
            <person name="Flajnik M.F."/>
            <person name="Houston D.W."/>
            <person name="Shendure J."/>
            <person name="DuPasquier L."/>
            <person name="Vize P.D."/>
            <person name="Zorn A.M."/>
            <person name="Ito M."/>
            <person name="Marcotte E.M."/>
            <person name="Wallingford J.B."/>
            <person name="Ito Y."/>
            <person name="Asashima M."/>
            <person name="Ueno N."/>
            <person name="Matsuda Y."/>
            <person name="Veenstra G.J."/>
            <person name="Fujiyama A."/>
            <person name="Harland R.M."/>
            <person name="Taira M."/>
            <person name="Rokhsar D.S."/>
        </authorList>
    </citation>
    <scope>NUCLEOTIDE SEQUENCE [LARGE SCALE GENOMIC DNA]</scope>
    <source>
        <strain evidence="2">J</strain>
    </source>
</reference>
<name>A0A974DRW0_XENLA</name>
<protein>
    <submittedName>
        <fullName evidence="1">Uncharacterized protein</fullName>
    </submittedName>
</protein>
<dbReference type="AlphaFoldDB" id="A0A974DRW0"/>
<evidence type="ECO:0000313" key="2">
    <source>
        <dbReference type="Proteomes" id="UP000694892"/>
    </source>
</evidence>
<evidence type="ECO:0000313" key="1">
    <source>
        <dbReference type="EMBL" id="OCT96833.1"/>
    </source>
</evidence>
<proteinExistence type="predicted"/>
<sequence length="325" mass="37360">MEIGKKLNFIIVSKPTLAMKERQPPPVPQPIYPMSENKSTGDIVVRFSDKMDIGRNLTFYYEDKTTIPNVDYISQPVLKTDYILDISENRDDIVVCFSDKIHIGKKITFYYKNKPAIPKKDFILPPALKLDYTRDDNENKDDDTLVRFSDKMHIGEKLKFFYEDKTLLPHAGFISIPVLKADYSLQDCKNKDDNIVVCFADKMEIGKKLSFFYENKSTDVDLPLVLPPSYIIHDDQKVDDVLVCFTDKMKIGKKLNFIFESKPTLPIKMCEIPDLGETSTDDLIDFKTETSHLSNSSATSVMLGNSGQYFTKWRKHFDSFSASYV</sequence>
<gene>
    <name evidence="1" type="ORF">XELAEV_18009048mg</name>
</gene>
<accession>A0A974DRW0</accession>